<sequence length="418" mass="48850">MLDDDGIELTEELQEFVKGELRKEGSEGDLGKLIEQGDLGKLIEQKERQKAEAKAKEAEAAEAAMRSARAVIASLQPFVWRGKKMISSFGSKMNFANYVPDPIIEDIVRNCGLANRLKFSAASKGWQVFVNNIRKESPLTSDMGIMTIYAGVTKERVTLWKLENEGTECVQVFSDTTRLSFVNCSAEYLLFRENYYDRRKEFQVTHPLEKLQWKVPFHPKAGPHPKFATTGHKQFLLLFQLFQHTNVVESTTRFVLFNSGCHEWEERVVYIRNSYLMKEKEFKRDDCNNNGVFWQQKFYSFWSSLLMEYDVDNDVLTLFRIPKGMHLLESKSRLLLYRWLDSELHLWRCQGQDSQSILKKWCAITEISRGNPLFYDEDLGIIYVRGQDTVLFSYRLENHEEVKLLRTGRNVEVKMYKF</sequence>
<keyword evidence="1" id="KW-0175">Coiled coil</keyword>
<reference evidence="2 3" key="1">
    <citation type="submission" date="2024-01" db="EMBL/GenBank/DDBJ databases">
        <title>A telomere-to-telomere, gap-free genome of sweet tea (Lithocarpus litseifolius).</title>
        <authorList>
            <person name="Zhou J."/>
        </authorList>
    </citation>
    <scope>NUCLEOTIDE SEQUENCE [LARGE SCALE GENOMIC DNA]</scope>
    <source>
        <strain evidence="2">Zhou-2022a</strain>
        <tissue evidence="2">Leaf</tissue>
    </source>
</reference>
<evidence type="ECO:0000256" key="1">
    <source>
        <dbReference type="SAM" id="Coils"/>
    </source>
</evidence>
<evidence type="ECO:0000313" key="2">
    <source>
        <dbReference type="EMBL" id="KAL0000473.1"/>
    </source>
</evidence>
<protein>
    <recommendedName>
        <fullName evidence="4">F-box domain-containing protein</fullName>
    </recommendedName>
</protein>
<comment type="caution">
    <text evidence="2">The sequence shown here is derived from an EMBL/GenBank/DDBJ whole genome shotgun (WGS) entry which is preliminary data.</text>
</comment>
<feature type="coiled-coil region" evidence="1">
    <location>
        <begin position="39"/>
        <end position="68"/>
    </location>
</feature>
<dbReference type="Proteomes" id="UP001459277">
    <property type="component" value="Unassembled WGS sequence"/>
</dbReference>
<evidence type="ECO:0008006" key="4">
    <source>
        <dbReference type="Google" id="ProtNLM"/>
    </source>
</evidence>
<keyword evidence="3" id="KW-1185">Reference proteome</keyword>
<evidence type="ECO:0000313" key="3">
    <source>
        <dbReference type="Proteomes" id="UP001459277"/>
    </source>
</evidence>
<gene>
    <name evidence="2" type="ORF">SO802_014254</name>
</gene>
<proteinExistence type="predicted"/>
<name>A0AAW2CSP8_9ROSI</name>
<accession>A0AAW2CSP8</accession>
<organism evidence="2 3">
    <name type="scientific">Lithocarpus litseifolius</name>
    <dbReference type="NCBI Taxonomy" id="425828"/>
    <lineage>
        <taxon>Eukaryota</taxon>
        <taxon>Viridiplantae</taxon>
        <taxon>Streptophyta</taxon>
        <taxon>Embryophyta</taxon>
        <taxon>Tracheophyta</taxon>
        <taxon>Spermatophyta</taxon>
        <taxon>Magnoliopsida</taxon>
        <taxon>eudicotyledons</taxon>
        <taxon>Gunneridae</taxon>
        <taxon>Pentapetalae</taxon>
        <taxon>rosids</taxon>
        <taxon>fabids</taxon>
        <taxon>Fagales</taxon>
        <taxon>Fagaceae</taxon>
        <taxon>Lithocarpus</taxon>
    </lineage>
</organism>
<dbReference type="EMBL" id="JAZDWU010000005">
    <property type="protein sequence ID" value="KAL0000473.1"/>
    <property type="molecule type" value="Genomic_DNA"/>
</dbReference>
<dbReference type="AlphaFoldDB" id="A0AAW2CSP8"/>